<feature type="transmembrane region" description="Helical" evidence="1">
    <location>
        <begin position="251"/>
        <end position="272"/>
    </location>
</feature>
<evidence type="ECO:0000256" key="1">
    <source>
        <dbReference type="SAM" id="Phobius"/>
    </source>
</evidence>
<dbReference type="Pfam" id="PF00563">
    <property type="entry name" value="EAL"/>
    <property type="match status" value="1"/>
</dbReference>
<protein>
    <submittedName>
        <fullName evidence="4">Sensor c-di-GMP phosphodiesterase-like protein</fullName>
    </submittedName>
    <submittedName>
        <fullName evidence="3">Uncharacterized membrane protein YjcC</fullName>
    </submittedName>
</protein>
<evidence type="ECO:0000259" key="2">
    <source>
        <dbReference type="PROSITE" id="PS50883"/>
    </source>
</evidence>
<proteinExistence type="predicted"/>
<organism evidence="3 5">
    <name type="scientific">Iodobacter fluviatilis</name>
    <dbReference type="NCBI Taxonomy" id="537"/>
    <lineage>
        <taxon>Bacteria</taxon>
        <taxon>Pseudomonadati</taxon>
        <taxon>Pseudomonadota</taxon>
        <taxon>Betaproteobacteria</taxon>
        <taxon>Neisseriales</taxon>
        <taxon>Chitinibacteraceae</taxon>
        <taxon>Iodobacter</taxon>
    </lineage>
</organism>
<dbReference type="Proteomes" id="UP000295794">
    <property type="component" value="Unassembled WGS sequence"/>
</dbReference>
<reference evidence="4 6" key="2">
    <citation type="submission" date="2019-03" db="EMBL/GenBank/DDBJ databases">
        <title>Genomic Encyclopedia of Type Strains, Phase IV (KMG-IV): sequencing the most valuable type-strain genomes for metagenomic binning, comparative biology and taxonomic classification.</title>
        <authorList>
            <person name="Goeker M."/>
        </authorList>
    </citation>
    <scope>NUCLEOTIDE SEQUENCE [LARGE SCALE GENOMIC DNA]</scope>
    <source>
        <strain evidence="4 6">DSM 3764</strain>
    </source>
</reference>
<dbReference type="EMBL" id="SMBT01000026">
    <property type="protein sequence ID" value="TCU81177.1"/>
    <property type="molecule type" value="Genomic_DNA"/>
</dbReference>
<dbReference type="SMART" id="SM00052">
    <property type="entry name" value="EAL"/>
    <property type="match status" value="1"/>
</dbReference>
<evidence type="ECO:0000313" key="3">
    <source>
        <dbReference type="EMBL" id="STQ90154.1"/>
    </source>
</evidence>
<dbReference type="Gene3D" id="3.20.20.450">
    <property type="entry name" value="EAL domain"/>
    <property type="match status" value="1"/>
</dbReference>
<dbReference type="EMBL" id="UGHR01000001">
    <property type="protein sequence ID" value="STQ90154.1"/>
    <property type="molecule type" value="Genomic_DNA"/>
</dbReference>
<dbReference type="InterPro" id="IPR035919">
    <property type="entry name" value="EAL_sf"/>
</dbReference>
<evidence type="ECO:0000313" key="4">
    <source>
        <dbReference type="EMBL" id="TCU81177.1"/>
    </source>
</evidence>
<accession>A0A377Q4K1</accession>
<keyword evidence="6" id="KW-1185">Reference proteome</keyword>
<evidence type="ECO:0000313" key="5">
    <source>
        <dbReference type="Proteomes" id="UP000255108"/>
    </source>
</evidence>
<keyword evidence="1" id="KW-0812">Transmembrane</keyword>
<keyword evidence="1" id="KW-0472">Membrane</keyword>
<dbReference type="GO" id="GO:0071111">
    <property type="term" value="F:cyclic-guanylate-specific phosphodiesterase activity"/>
    <property type="evidence" value="ECO:0007669"/>
    <property type="project" value="InterPro"/>
</dbReference>
<dbReference type="InterPro" id="IPR001633">
    <property type="entry name" value="EAL_dom"/>
</dbReference>
<feature type="domain" description="EAL" evidence="2">
    <location>
        <begin position="277"/>
        <end position="528"/>
    </location>
</feature>
<sequence length="531" mass="61342">MLLMLKKLIEYMKEKMYWPFFSEMVSSNCRRQQAFKNVLLYNMLCFFTVFLLSFFCSWGWTYYTFKEYLNTYSNQLYLNGIRAFNVMRELGTHPEEFEVCSKSHLQYINQQLYKSSHVMSISYVVDGNIVCNNKGIKNYGIPTDPSITMDNGVRIWGYWPSATLYGLNHLVAGRGAYIVEFNPLSILSSLDINQKLKPLLSIRHGEYYVGFTEPLPYADLAFYYEKNIFSGQYLVEMGISNAQFKSAWKRYWIYFLPANLAIILIGFIYIFFRVQSQYSLDHLISRGLPDDEFHVLYQPIVELKTERIIGAEALIRWDFDGQLINTDYFISQAELMGKISDITRFVLTKSAKDMVVLRENFQDFSVSINVAPQDLQDDWLLVFLQELEVQYGLRPAEVKLELTERGITKDKEMLAQLNALRCAGYRLAIDDFGTGYSSLSYLHALPLDLLKIDRSFVATLCSDAIGRSVTPNIIAMAHKLDLTIIAEGIETKEQHKALLDLGVQWGQGWLFGKAEPINDFLGAYLLRNRPK</sequence>
<dbReference type="Proteomes" id="UP000255108">
    <property type="component" value="Unassembled WGS sequence"/>
</dbReference>
<reference evidence="3 5" key="1">
    <citation type="submission" date="2018-06" db="EMBL/GenBank/DDBJ databases">
        <authorList>
            <consortium name="Pathogen Informatics"/>
            <person name="Doyle S."/>
        </authorList>
    </citation>
    <scope>NUCLEOTIDE SEQUENCE [LARGE SCALE GENOMIC DNA]</scope>
    <source>
        <strain evidence="3 5">NCTC11159</strain>
    </source>
</reference>
<keyword evidence="1" id="KW-1133">Transmembrane helix</keyword>
<gene>
    <name evidence="3" type="primary">yjcC_1</name>
    <name evidence="4" type="ORF">EV682_1268</name>
    <name evidence="3" type="ORF">NCTC11159_01216</name>
</gene>
<dbReference type="SUPFAM" id="SSF141868">
    <property type="entry name" value="EAL domain-like"/>
    <property type="match status" value="1"/>
</dbReference>
<name>A0A377Q4K1_9NEIS</name>
<dbReference type="PANTHER" id="PTHR33121">
    <property type="entry name" value="CYCLIC DI-GMP PHOSPHODIESTERASE PDEF"/>
    <property type="match status" value="1"/>
</dbReference>
<dbReference type="CDD" id="cd01948">
    <property type="entry name" value="EAL"/>
    <property type="match status" value="1"/>
</dbReference>
<dbReference type="PANTHER" id="PTHR33121:SF81">
    <property type="entry name" value="CYCLIC DI-GMP PHOSPHODIESTERASE PDEB-RELATED"/>
    <property type="match status" value="1"/>
</dbReference>
<evidence type="ECO:0000313" key="6">
    <source>
        <dbReference type="Proteomes" id="UP000295794"/>
    </source>
</evidence>
<dbReference type="OrthoDB" id="9813903at2"/>
<dbReference type="PROSITE" id="PS50883">
    <property type="entry name" value="EAL"/>
    <property type="match status" value="1"/>
</dbReference>
<dbReference type="AlphaFoldDB" id="A0A377Q4K1"/>
<dbReference type="InterPro" id="IPR050706">
    <property type="entry name" value="Cyclic-di-GMP_PDE-like"/>
</dbReference>